<name>A0A6J6DUU3_9ZZZZ</name>
<dbReference type="FunFam" id="3.40.50.720:FF:000173">
    <property type="entry name" value="3-oxoacyl-[acyl-carrier protein] reductase"/>
    <property type="match status" value="1"/>
</dbReference>
<dbReference type="EMBL" id="CAEZWE010000045">
    <property type="protein sequence ID" value="CAB4656616.1"/>
    <property type="molecule type" value="Genomic_DNA"/>
</dbReference>
<dbReference type="PANTHER" id="PTHR42760">
    <property type="entry name" value="SHORT-CHAIN DEHYDROGENASES/REDUCTASES FAMILY MEMBER"/>
    <property type="match status" value="1"/>
</dbReference>
<dbReference type="Pfam" id="PF13561">
    <property type="entry name" value="adh_short_C2"/>
    <property type="match status" value="1"/>
</dbReference>
<proteinExistence type="inferred from homology"/>
<organism evidence="3">
    <name type="scientific">freshwater metagenome</name>
    <dbReference type="NCBI Taxonomy" id="449393"/>
    <lineage>
        <taxon>unclassified sequences</taxon>
        <taxon>metagenomes</taxon>
        <taxon>ecological metagenomes</taxon>
    </lineage>
</organism>
<dbReference type="Gene3D" id="3.40.50.720">
    <property type="entry name" value="NAD(P)-binding Rossmann-like Domain"/>
    <property type="match status" value="1"/>
</dbReference>
<evidence type="ECO:0000256" key="2">
    <source>
        <dbReference type="ARBA" id="ARBA00023002"/>
    </source>
</evidence>
<dbReference type="SUPFAM" id="SSF51735">
    <property type="entry name" value="NAD(P)-binding Rossmann-fold domains"/>
    <property type="match status" value="1"/>
</dbReference>
<dbReference type="PANTHER" id="PTHR42760:SF133">
    <property type="entry name" value="3-OXOACYL-[ACYL-CARRIER-PROTEIN] REDUCTASE"/>
    <property type="match status" value="1"/>
</dbReference>
<accession>A0A6J6DUU3</accession>
<dbReference type="InterPro" id="IPR020904">
    <property type="entry name" value="Sc_DH/Rdtase_CS"/>
</dbReference>
<evidence type="ECO:0000256" key="1">
    <source>
        <dbReference type="ARBA" id="ARBA00006484"/>
    </source>
</evidence>
<sequence length="270" mass="28545">MSLVLQDSVVFITGGGSGLGAATARRLAADGALIAVNDLDPIAAQKIADEVGGIALPFDVTDSDAFDAAVDQCVASLGRLDVMVNNAGIAPQDVSNKMDLTIANQMKRFEGRIADMDPMNYLVDLTNDAWDRMLRVHLYGAFYGCRAALRHMQPQRSGRIINISSILGQQPSAAAPHYSVAKAGMITLTKSVAAEVAHLGINVNAVCPGYIETPLLTPFSEMVKAGIVTRIAKGYMGEPNDIAEMIRFLSGPESSYCTGDVFTVSGGYNG</sequence>
<comment type="similarity">
    <text evidence="1">Belongs to the short-chain dehydrogenases/reductases (SDR) family.</text>
</comment>
<reference evidence="3" key="1">
    <citation type="submission" date="2020-05" db="EMBL/GenBank/DDBJ databases">
        <authorList>
            <person name="Chiriac C."/>
            <person name="Salcher M."/>
            <person name="Ghai R."/>
            <person name="Kavagutti S V."/>
        </authorList>
    </citation>
    <scope>NUCLEOTIDE SEQUENCE</scope>
</reference>
<evidence type="ECO:0000313" key="4">
    <source>
        <dbReference type="EMBL" id="CAB4656616.1"/>
    </source>
</evidence>
<dbReference type="InterPro" id="IPR002347">
    <property type="entry name" value="SDR_fam"/>
</dbReference>
<protein>
    <submittedName>
        <fullName evidence="3">Unannotated protein</fullName>
    </submittedName>
</protein>
<dbReference type="PROSITE" id="PS00061">
    <property type="entry name" value="ADH_SHORT"/>
    <property type="match status" value="1"/>
</dbReference>
<dbReference type="EMBL" id="CAEZTC010000163">
    <property type="protein sequence ID" value="CAB4567276.1"/>
    <property type="molecule type" value="Genomic_DNA"/>
</dbReference>
<dbReference type="InterPro" id="IPR036291">
    <property type="entry name" value="NAD(P)-bd_dom_sf"/>
</dbReference>
<dbReference type="GO" id="GO:0016616">
    <property type="term" value="F:oxidoreductase activity, acting on the CH-OH group of donors, NAD or NADP as acceptor"/>
    <property type="evidence" value="ECO:0007669"/>
    <property type="project" value="TreeGrafter"/>
</dbReference>
<gene>
    <name evidence="3" type="ORF">UFOPK1572_01171</name>
    <name evidence="4" type="ORF">UFOPK2169_01114</name>
</gene>
<dbReference type="AlphaFoldDB" id="A0A6J6DUU3"/>
<dbReference type="PRINTS" id="PR00081">
    <property type="entry name" value="GDHRDH"/>
</dbReference>
<dbReference type="Pfam" id="PF00106">
    <property type="entry name" value="adh_short"/>
    <property type="match status" value="1"/>
</dbReference>
<keyword evidence="2" id="KW-0560">Oxidoreductase</keyword>
<evidence type="ECO:0000313" key="3">
    <source>
        <dbReference type="EMBL" id="CAB4567276.1"/>
    </source>
</evidence>
<dbReference type="PRINTS" id="PR00080">
    <property type="entry name" value="SDRFAMILY"/>
</dbReference>